<keyword evidence="2" id="KW-1185">Reference proteome</keyword>
<reference evidence="1 2" key="1">
    <citation type="submission" date="2019-05" db="EMBL/GenBank/DDBJ databases">
        <title>Another draft genome of Portunus trituberculatus and its Hox gene families provides insights of decapod evolution.</title>
        <authorList>
            <person name="Jeong J.-H."/>
            <person name="Song I."/>
            <person name="Kim S."/>
            <person name="Choi T."/>
            <person name="Kim D."/>
            <person name="Ryu S."/>
            <person name="Kim W."/>
        </authorList>
    </citation>
    <scope>NUCLEOTIDE SEQUENCE [LARGE SCALE GENOMIC DNA]</scope>
    <source>
        <tissue evidence="1">Muscle</tissue>
    </source>
</reference>
<dbReference type="Proteomes" id="UP000324222">
    <property type="component" value="Unassembled WGS sequence"/>
</dbReference>
<protein>
    <submittedName>
        <fullName evidence="1">Uncharacterized protein</fullName>
    </submittedName>
</protein>
<comment type="caution">
    <text evidence="1">The sequence shown here is derived from an EMBL/GenBank/DDBJ whole genome shotgun (WGS) entry which is preliminary data.</text>
</comment>
<name>A0A5B7G803_PORTR</name>
<dbReference type="AlphaFoldDB" id="A0A5B7G803"/>
<dbReference type="EMBL" id="VSRR010013894">
    <property type="protein sequence ID" value="MPC56380.1"/>
    <property type="molecule type" value="Genomic_DNA"/>
</dbReference>
<evidence type="ECO:0000313" key="2">
    <source>
        <dbReference type="Proteomes" id="UP000324222"/>
    </source>
</evidence>
<proteinExistence type="predicted"/>
<sequence>MTAHHFIKTSKALPIQIYYITPPEPPFLYEHKAITSIISQPPFPASTSPAHPITCYPKPPLLTLTTPLVTTPPPLHITSHTSDS</sequence>
<organism evidence="1 2">
    <name type="scientific">Portunus trituberculatus</name>
    <name type="common">Swimming crab</name>
    <name type="synonym">Neptunus trituberculatus</name>
    <dbReference type="NCBI Taxonomy" id="210409"/>
    <lineage>
        <taxon>Eukaryota</taxon>
        <taxon>Metazoa</taxon>
        <taxon>Ecdysozoa</taxon>
        <taxon>Arthropoda</taxon>
        <taxon>Crustacea</taxon>
        <taxon>Multicrustacea</taxon>
        <taxon>Malacostraca</taxon>
        <taxon>Eumalacostraca</taxon>
        <taxon>Eucarida</taxon>
        <taxon>Decapoda</taxon>
        <taxon>Pleocyemata</taxon>
        <taxon>Brachyura</taxon>
        <taxon>Eubrachyura</taxon>
        <taxon>Portunoidea</taxon>
        <taxon>Portunidae</taxon>
        <taxon>Portuninae</taxon>
        <taxon>Portunus</taxon>
    </lineage>
</organism>
<evidence type="ECO:0000313" key="1">
    <source>
        <dbReference type="EMBL" id="MPC56380.1"/>
    </source>
</evidence>
<accession>A0A5B7G803</accession>
<gene>
    <name evidence="1" type="ORF">E2C01_050340</name>
</gene>